<evidence type="ECO:0008006" key="4">
    <source>
        <dbReference type="Google" id="ProtNLM"/>
    </source>
</evidence>
<dbReference type="InterPro" id="IPR043504">
    <property type="entry name" value="Peptidase_S1_PA_chymotrypsin"/>
</dbReference>
<dbReference type="PANTHER" id="PTHR24276:SF98">
    <property type="entry name" value="FI18310P1-RELATED"/>
    <property type="match status" value="1"/>
</dbReference>
<accession>A0A9W8KVU0</accession>
<sequence length="202" mass="21221">MVGLVKRVSGGFAMLQSVSKISVSVYKLLPSGGATVCGDAIISPDYVLTTAACVTDSLGNPLLSMLGQFSPSSKSWPQAGGGWYGTALTTNYLRSATLMTSDLQTCGHTDATFTDQSGSQICTLYDLTPGNGICWEDYGAPLFINYSNQNTIAGIASWVDVPGDSSCLSSGVADHFTNAYYHLDFIIKVTGLIKPYLTAGGK</sequence>
<protein>
    <recommendedName>
        <fullName evidence="4">Peptidase S1 domain-containing protein</fullName>
    </recommendedName>
</protein>
<dbReference type="OrthoDB" id="6380398at2759"/>
<dbReference type="Gene3D" id="2.40.10.10">
    <property type="entry name" value="Trypsin-like serine proteases"/>
    <property type="match status" value="1"/>
</dbReference>
<proteinExistence type="predicted"/>
<evidence type="ECO:0000313" key="2">
    <source>
        <dbReference type="EMBL" id="KAJ2674992.1"/>
    </source>
</evidence>
<gene>
    <name evidence="2" type="ORF">GGI25_004140</name>
</gene>
<keyword evidence="1" id="KW-1015">Disulfide bond</keyword>
<dbReference type="InterPro" id="IPR050430">
    <property type="entry name" value="Peptidase_S1"/>
</dbReference>
<dbReference type="Proteomes" id="UP001151518">
    <property type="component" value="Unassembled WGS sequence"/>
</dbReference>
<dbReference type="GO" id="GO:0004252">
    <property type="term" value="F:serine-type endopeptidase activity"/>
    <property type="evidence" value="ECO:0007669"/>
    <property type="project" value="TreeGrafter"/>
</dbReference>
<reference evidence="2" key="1">
    <citation type="submission" date="2022-07" db="EMBL/GenBank/DDBJ databases">
        <title>Phylogenomic reconstructions and comparative analyses of Kickxellomycotina fungi.</title>
        <authorList>
            <person name="Reynolds N.K."/>
            <person name="Stajich J.E."/>
            <person name="Barry K."/>
            <person name="Grigoriev I.V."/>
            <person name="Crous P."/>
            <person name="Smith M.E."/>
        </authorList>
    </citation>
    <scope>NUCLEOTIDE SEQUENCE</scope>
    <source>
        <strain evidence="2">NRRL 3115</strain>
    </source>
</reference>
<dbReference type="EMBL" id="JANBTW010000052">
    <property type="protein sequence ID" value="KAJ2674992.1"/>
    <property type="molecule type" value="Genomic_DNA"/>
</dbReference>
<dbReference type="InterPro" id="IPR009003">
    <property type="entry name" value="Peptidase_S1_PA"/>
</dbReference>
<dbReference type="AlphaFoldDB" id="A0A9W8KVU0"/>
<name>A0A9W8KVU0_9FUNG</name>
<evidence type="ECO:0000313" key="3">
    <source>
        <dbReference type="Proteomes" id="UP001151518"/>
    </source>
</evidence>
<organism evidence="2 3">
    <name type="scientific">Coemansia spiralis</name>
    <dbReference type="NCBI Taxonomy" id="417178"/>
    <lineage>
        <taxon>Eukaryota</taxon>
        <taxon>Fungi</taxon>
        <taxon>Fungi incertae sedis</taxon>
        <taxon>Zoopagomycota</taxon>
        <taxon>Kickxellomycotina</taxon>
        <taxon>Kickxellomycetes</taxon>
        <taxon>Kickxellales</taxon>
        <taxon>Kickxellaceae</taxon>
        <taxon>Coemansia</taxon>
    </lineage>
</organism>
<dbReference type="SUPFAM" id="SSF50494">
    <property type="entry name" value="Trypsin-like serine proteases"/>
    <property type="match status" value="1"/>
</dbReference>
<evidence type="ECO:0000256" key="1">
    <source>
        <dbReference type="ARBA" id="ARBA00023157"/>
    </source>
</evidence>
<comment type="caution">
    <text evidence="2">The sequence shown here is derived from an EMBL/GenBank/DDBJ whole genome shotgun (WGS) entry which is preliminary data.</text>
</comment>
<dbReference type="PANTHER" id="PTHR24276">
    <property type="entry name" value="POLYSERASE-RELATED"/>
    <property type="match status" value="1"/>
</dbReference>